<sequence length="120" mass="13368">MKPLKFYKDLRFLIPYLNDKEERVTNISQSVVSVVSPVDNEEYSSLQHFTPSHISSDTQASCSTSSQHVRGQQPSGKVQSQVSTASVLQDDLARRERATASAPQQDDPSMEFSLNNTHTP</sequence>
<reference evidence="2 3" key="1">
    <citation type="submission" date="2023-02" db="EMBL/GenBank/DDBJ databases">
        <title>LHISI_Scaffold_Assembly.</title>
        <authorList>
            <person name="Stuart O.P."/>
            <person name="Cleave R."/>
            <person name="Magrath M.J.L."/>
            <person name="Mikheyev A.S."/>
        </authorList>
    </citation>
    <scope>NUCLEOTIDE SEQUENCE [LARGE SCALE GENOMIC DNA]</scope>
    <source>
        <strain evidence="2">Daus_M_001</strain>
        <tissue evidence="2">Leg muscle</tissue>
    </source>
</reference>
<accession>A0ABQ9GK90</accession>
<keyword evidence="3" id="KW-1185">Reference proteome</keyword>
<name>A0ABQ9GK90_9NEOP</name>
<feature type="region of interest" description="Disordered" evidence="1">
    <location>
        <begin position="46"/>
        <end position="120"/>
    </location>
</feature>
<dbReference type="EMBL" id="JARBHB010000011">
    <property type="protein sequence ID" value="KAJ8872434.1"/>
    <property type="molecule type" value="Genomic_DNA"/>
</dbReference>
<comment type="caution">
    <text evidence="2">The sequence shown here is derived from an EMBL/GenBank/DDBJ whole genome shotgun (WGS) entry which is preliminary data.</text>
</comment>
<evidence type="ECO:0000313" key="2">
    <source>
        <dbReference type="EMBL" id="KAJ8872434.1"/>
    </source>
</evidence>
<feature type="compositionally biased region" description="Polar residues" evidence="1">
    <location>
        <begin position="101"/>
        <end position="120"/>
    </location>
</feature>
<feature type="compositionally biased region" description="Low complexity" evidence="1">
    <location>
        <begin position="55"/>
        <end position="67"/>
    </location>
</feature>
<feature type="compositionally biased region" description="Polar residues" evidence="1">
    <location>
        <begin position="68"/>
        <end position="87"/>
    </location>
</feature>
<evidence type="ECO:0000313" key="3">
    <source>
        <dbReference type="Proteomes" id="UP001159363"/>
    </source>
</evidence>
<proteinExistence type="predicted"/>
<organism evidence="2 3">
    <name type="scientific">Dryococelus australis</name>
    <dbReference type="NCBI Taxonomy" id="614101"/>
    <lineage>
        <taxon>Eukaryota</taxon>
        <taxon>Metazoa</taxon>
        <taxon>Ecdysozoa</taxon>
        <taxon>Arthropoda</taxon>
        <taxon>Hexapoda</taxon>
        <taxon>Insecta</taxon>
        <taxon>Pterygota</taxon>
        <taxon>Neoptera</taxon>
        <taxon>Polyneoptera</taxon>
        <taxon>Phasmatodea</taxon>
        <taxon>Verophasmatodea</taxon>
        <taxon>Anareolatae</taxon>
        <taxon>Phasmatidae</taxon>
        <taxon>Eurycanthinae</taxon>
        <taxon>Dryococelus</taxon>
    </lineage>
</organism>
<protein>
    <submittedName>
        <fullName evidence="2">Uncharacterized protein</fullName>
    </submittedName>
</protein>
<evidence type="ECO:0000256" key="1">
    <source>
        <dbReference type="SAM" id="MobiDB-lite"/>
    </source>
</evidence>
<dbReference type="Proteomes" id="UP001159363">
    <property type="component" value="Chromosome 10"/>
</dbReference>
<gene>
    <name evidence="2" type="ORF">PR048_026038</name>
</gene>